<sequence>MTIEIDYDVIKLRGDGSLRPGDLWNLTAASLEFPLVEHEINGAACRGRIFHSEHPYWKRYLTSQCSGCGLEVRTKSLTEGPWTPFENSLPIERPED</sequence>
<dbReference type="Proteomes" id="UP000177596">
    <property type="component" value="Unassembled WGS sequence"/>
</dbReference>
<organism evidence="1 2">
    <name type="scientific">Candidatus Woesebacteria bacterium RIFOXYD1_FULL_43_18</name>
    <dbReference type="NCBI Taxonomy" id="1802551"/>
    <lineage>
        <taxon>Bacteria</taxon>
        <taxon>Candidatus Woeseibacteriota</taxon>
    </lineage>
</organism>
<protein>
    <submittedName>
        <fullName evidence="1">Uncharacterized protein</fullName>
    </submittedName>
</protein>
<evidence type="ECO:0000313" key="2">
    <source>
        <dbReference type="Proteomes" id="UP000177596"/>
    </source>
</evidence>
<accession>A0A1F8DIB4</accession>
<comment type="caution">
    <text evidence="1">The sequence shown here is derived from an EMBL/GenBank/DDBJ whole genome shotgun (WGS) entry which is preliminary data.</text>
</comment>
<dbReference type="EMBL" id="MGIL01000012">
    <property type="protein sequence ID" value="OGM88353.1"/>
    <property type="molecule type" value="Genomic_DNA"/>
</dbReference>
<reference evidence="1 2" key="1">
    <citation type="journal article" date="2016" name="Nat. Commun.">
        <title>Thousands of microbial genomes shed light on interconnected biogeochemical processes in an aquifer system.</title>
        <authorList>
            <person name="Anantharaman K."/>
            <person name="Brown C.T."/>
            <person name="Hug L.A."/>
            <person name="Sharon I."/>
            <person name="Castelle C.J."/>
            <person name="Probst A.J."/>
            <person name="Thomas B.C."/>
            <person name="Singh A."/>
            <person name="Wilkins M.J."/>
            <person name="Karaoz U."/>
            <person name="Brodie E.L."/>
            <person name="Williams K.H."/>
            <person name="Hubbard S.S."/>
            <person name="Banfield J.F."/>
        </authorList>
    </citation>
    <scope>NUCLEOTIDE SEQUENCE [LARGE SCALE GENOMIC DNA]</scope>
</reference>
<gene>
    <name evidence="1" type="ORF">A2573_01240</name>
</gene>
<proteinExistence type="predicted"/>
<dbReference type="AlphaFoldDB" id="A0A1F8DIB4"/>
<name>A0A1F8DIB4_9BACT</name>
<evidence type="ECO:0000313" key="1">
    <source>
        <dbReference type="EMBL" id="OGM88353.1"/>
    </source>
</evidence>